<dbReference type="GO" id="GO:0043546">
    <property type="term" value="F:molybdopterin cofactor binding"/>
    <property type="evidence" value="ECO:0007669"/>
    <property type="project" value="InterPro"/>
</dbReference>
<dbReference type="GO" id="GO:0009055">
    <property type="term" value="F:electron transfer activity"/>
    <property type="evidence" value="ECO:0007669"/>
    <property type="project" value="TreeGrafter"/>
</dbReference>
<keyword evidence="4" id="KW-0408">Iron</keyword>
<dbReference type="AlphaFoldDB" id="Q1IPA8"/>
<dbReference type="CDD" id="cd02792">
    <property type="entry name" value="MopB_CT_Formate-Dh-Na-like"/>
    <property type="match status" value="1"/>
</dbReference>
<dbReference type="InterPro" id="IPR009010">
    <property type="entry name" value="Asp_de-COase-like_dom_sf"/>
</dbReference>
<evidence type="ECO:0000256" key="7">
    <source>
        <dbReference type="SAM" id="MobiDB-lite"/>
    </source>
</evidence>
<dbReference type="EC" id="1.2.1.2" evidence="10"/>
<keyword evidence="4" id="KW-0411">Iron-sulfur</keyword>
<evidence type="ECO:0000313" key="10">
    <source>
        <dbReference type="EMBL" id="ABF41292.1"/>
    </source>
</evidence>
<feature type="compositionally biased region" description="Basic and acidic residues" evidence="7">
    <location>
        <begin position="696"/>
        <end position="710"/>
    </location>
</feature>
<dbReference type="GO" id="GO:0051539">
    <property type="term" value="F:4 iron, 4 sulfur cluster binding"/>
    <property type="evidence" value="ECO:0007669"/>
    <property type="project" value="UniProtKB-KW"/>
</dbReference>
<dbReference type="Gene3D" id="2.40.40.20">
    <property type="match status" value="1"/>
</dbReference>
<evidence type="ECO:0000256" key="2">
    <source>
        <dbReference type="ARBA" id="ARBA00004196"/>
    </source>
</evidence>
<comment type="similarity">
    <text evidence="3">Belongs to the prokaryotic molybdopterin-containing oxidoreductase family.</text>
</comment>
<evidence type="ECO:0000256" key="1">
    <source>
        <dbReference type="ARBA" id="ARBA00001966"/>
    </source>
</evidence>
<feature type="region of interest" description="Disordered" evidence="7">
    <location>
        <begin position="688"/>
        <end position="715"/>
    </location>
</feature>
<dbReference type="GO" id="GO:0030151">
    <property type="term" value="F:molybdenum ion binding"/>
    <property type="evidence" value="ECO:0007669"/>
    <property type="project" value="TreeGrafter"/>
</dbReference>
<protein>
    <submittedName>
        <fullName evidence="10">Formate dehydrogenase</fullName>
        <ecNumber evidence="10">1.2.1.2</ecNumber>
    </submittedName>
</protein>
<dbReference type="Gene3D" id="3.40.228.10">
    <property type="entry name" value="Dimethylsulfoxide Reductase, domain 2"/>
    <property type="match status" value="2"/>
</dbReference>
<evidence type="ECO:0000256" key="5">
    <source>
        <dbReference type="ARBA" id="ARBA00022723"/>
    </source>
</evidence>
<accession>Q1IPA8</accession>
<comment type="cofactor">
    <cofactor evidence="1">
        <name>[4Fe-4S] cluster</name>
        <dbReference type="ChEBI" id="CHEBI:49883"/>
    </cofactor>
</comment>
<dbReference type="STRING" id="204669.Acid345_2291"/>
<dbReference type="EMBL" id="CP000360">
    <property type="protein sequence ID" value="ABF41292.1"/>
    <property type="molecule type" value="Genomic_DNA"/>
</dbReference>
<feature type="compositionally biased region" description="Basic and acidic residues" evidence="7">
    <location>
        <begin position="630"/>
        <end position="639"/>
    </location>
</feature>
<dbReference type="HOGENOM" id="CLU_000422_1_2_0"/>
<keyword evidence="6 10" id="KW-0560">Oxidoreductase</keyword>
<feature type="region of interest" description="Disordered" evidence="7">
    <location>
        <begin position="146"/>
        <end position="177"/>
    </location>
</feature>
<dbReference type="Gene3D" id="3.40.50.740">
    <property type="match status" value="1"/>
</dbReference>
<dbReference type="eggNOG" id="COG3383">
    <property type="taxonomic scope" value="Bacteria"/>
</dbReference>
<dbReference type="eggNOG" id="COG0243">
    <property type="taxonomic scope" value="Bacteria"/>
</dbReference>
<dbReference type="KEGG" id="aba:Acid345_2291"/>
<feature type="domain" description="Molybdopterin oxidoreductase" evidence="8">
    <location>
        <begin position="14"/>
        <end position="410"/>
    </location>
</feature>
<feature type="domain" description="Molybdopterin dinucleotide-binding" evidence="9">
    <location>
        <begin position="724"/>
        <end position="814"/>
    </location>
</feature>
<dbReference type="PANTHER" id="PTHR43598:SF1">
    <property type="entry name" value="FORMATE DEHYDROGENASE-O MAJOR SUBUNIT"/>
    <property type="match status" value="1"/>
</dbReference>
<dbReference type="InterPro" id="IPR006656">
    <property type="entry name" value="Mopterin_OxRdtase"/>
</dbReference>
<dbReference type="SUPFAM" id="SSF50692">
    <property type="entry name" value="ADC-like"/>
    <property type="match status" value="1"/>
</dbReference>
<gene>
    <name evidence="10" type="ordered locus">Acid345_2291</name>
</gene>
<evidence type="ECO:0000256" key="3">
    <source>
        <dbReference type="ARBA" id="ARBA00010312"/>
    </source>
</evidence>
<evidence type="ECO:0000313" key="11">
    <source>
        <dbReference type="Proteomes" id="UP000002432"/>
    </source>
</evidence>
<dbReference type="Proteomes" id="UP000002432">
    <property type="component" value="Chromosome"/>
</dbReference>
<dbReference type="GO" id="GO:0016491">
    <property type="term" value="F:oxidoreductase activity"/>
    <property type="evidence" value="ECO:0007669"/>
    <property type="project" value="UniProtKB-KW"/>
</dbReference>
<keyword evidence="4" id="KW-0004">4Fe-4S</keyword>
<name>Q1IPA8_KORVE</name>
<reference evidence="10 11" key="1">
    <citation type="journal article" date="2009" name="Appl. Environ. Microbiol.">
        <title>Three genomes from the phylum Acidobacteria provide insight into the lifestyles of these microorganisms in soils.</title>
        <authorList>
            <person name="Ward N.L."/>
            <person name="Challacombe J.F."/>
            <person name="Janssen P.H."/>
            <person name="Henrissat B."/>
            <person name="Coutinho P.M."/>
            <person name="Wu M."/>
            <person name="Xie G."/>
            <person name="Haft D.H."/>
            <person name="Sait M."/>
            <person name="Badger J."/>
            <person name="Barabote R.D."/>
            <person name="Bradley B."/>
            <person name="Brettin T.S."/>
            <person name="Brinkac L.M."/>
            <person name="Bruce D."/>
            <person name="Creasy T."/>
            <person name="Daugherty S.C."/>
            <person name="Davidsen T.M."/>
            <person name="DeBoy R.T."/>
            <person name="Detter J.C."/>
            <person name="Dodson R.J."/>
            <person name="Durkin A.S."/>
            <person name="Ganapathy A."/>
            <person name="Gwinn-Giglio M."/>
            <person name="Han C.S."/>
            <person name="Khouri H."/>
            <person name="Kiss H."/>
            <person name="Kothari S.P."/>
            <person name="Madupu R."/>
            <person name="Nelson K.E."/>
            <person name="Nelson W.C."/>
            <person name="Paulsen I."/>
            <person name="Penn K."/>
            <person name="Ren Q."/>
            <person name="Rosovitz M.J."/>
            <person name="Selengut J.D."/>
            <person name="Shrivastava S."/>
            <person name="Sullivan S.A."/>
            <person name="Tapia R."/>
            <person name="Thompson L.S."/>
            <person name="Watkins K.L."/>
            <person name="Yang Q."/>
            <person name="Yu C."/>
            <person name="Zafar N."/>
            <person name="Zhou L."/>
            <person name="Kuske C.R."/>
        </authorList>
    </citation>
    <scope>NUCLEOTIDE SEQUENCE [LARGE SCALE GENOMIC DNA]</scope>
    <source>
        <strain evidence="10 11">Ellin345</strain>
    </source>
</reference>
<evidence type="ECO:0000256" key="6">
    <source>
        <dbReference type="ARBA" id="ARBA00023002"/>
    </source>
</evidence>
<dbReference type="Pfam" id="PF01568">
    <property type="entry name" value="Molydop_binding"/>
    <property type="match status" value="1"/>
</dbReference>
<organism evidence="10 11">
    <name type="scientific">Koribacter versatilis (strain Ellin345)</name>
    <dbReference type="NCBI Taxonomy" id="204669"/>
    <lineage>
        <taxon>Bacteria</taxon>
        <taxon>Pseudomonadati</taxon>
        <taxon>Acidobacteriota</taxon>
        <taxon>Terriglobia</taxon>
        <taxon>Terriglobales</taxon>
        <taxon>Candidatus Korobacteraceae</taxon>
        <taxon>Candidatus Korobacter</taxon>
    </lineage>
</organism>
<keyword evidence="5" id="KW-0479">Metal-binding</keyword>
<dbReference type="GO" id="GO:0030313">
    <property type="term" value="C:cell envelope"/>
    <property type="evidence" value="ECO:0007669"/>
    <property type="project" value="UniProtKB-SubCell"/>
</dbReference>
<feature type="region of interest" description="Disordered" evidence="7">
    <location>
        <begin position="626"/>
        <end position="653"/>
    </location>
</feature>
<dbReference type="GO" id="GO:0009061">
    <property type="term" value="P:anaerobic respiration"/>
    <property type="evidence" value="ECO:0007669"/>
    <property type="project" value="TreeGrafter"/>
</dbReference>
<proteinExistence type="inferred from homology"/>
<dbReference type="EnsemblBacteria" id="ABF41292">
    <property type="protein sequence ID" value="ABF41292"/>
    <property type="gene ID" value="Acid345_2291"/>
</dbReference>
<evidence type="ECO:0000259" key="8">
    <source>
        <dbReference type="Pfam" id="PF00384"/>
    </source>
</evidence>
<dbReference type="Pfam" id="PF00384">
    <property type="entry name" value="Molybdopterin"/>
    <property type="match status" value="1"/>
</dbReference>
<comment type="subcellular location">
    <subcellularLocation>
        <location evidence="2">Cell envelope</location>
    </subcellularLocation>
</comment>
<evidence type="ECO:0000256" key="4">
    <source>
        <dbReference type="ARBA" id="ARBA00022485"/>
    </source>
</evidence>
<dbReference type="InterPro" id="IPR006657">
    <property type="entry name" value="MoPterin_dinucl-bd_dom"/>
</dbReference>
<sequence>MPGLGTSFGRGGATTAQQDLANADAILIMGSNMAENHPVGFQWVIEARERGGKIIHVDPRFTRTSAMADVWVPFRAGSDILFLGGLINYAITHDKIFRDYVVHYTNAPVILRDDLKDTEENDGVWSGWDEQAKKYNPETWAYAGSPKKDAGGAAPGHQEASGGHGKDRGGEASTTSQYHADYTLEHPRCVYQVMKRHFARYTPEFVEEHCGVPRDQFLKVAETFCNASGPDKTAAICYAVGFTQHSKGVQIIRTAAILQLLLGNIGRPGGGILALRGHASIQGSTDIPTLYDILPGYLPMPFFEKDANDFASYNKKHRSETGVWSNFPKFSTSLLKAWYGEHATNENDYCFDLLPRVTGDHSHFGYWLDMQDGKMEGLFIMGQNPAVGASNGQVERTAMSKLKWLVVRDMSEIESATWWKRGPEIASGKLKTEEIGTEIFLFPAAGTAEKAGCFTNTQRLVQYREQAIEPAGDIRSELWFMYHLGRRLKAKAEGKPGKKYEALNKLTWDYYTHGAQAEPSADQVLQEINGRHIDTGKFVARYQELKDDGSTASGCWIYAGVHPDERTNQANARAATNYLGHGWGFAWPSDIRILYNRASARPDGKPWSERKKLVWWDDEKQEWTGIDQPDFDKKKRPDYKPGPGVKGIDGIPGDKPFMLHPDGMGWIWVPSGLKDGPLPTHYEPLESQFRNPLYPGKHDSNPPADKKIRPDNPYSKFGDDRYPFALTTYRLTEHHTAGGMSRTLSYLAELQPELFCEVSPELAAERGLRHGDFATITTPRATVEARVLVTRRMRPLWVEGRTIHQIGLPYHWGYEGLVKGDVTNDLLAISEEPNVRIMETKALICDIEPGRRPRGEAAPEYVREKAEQPA</sequence>
<dbReference type="PANTHER" id="PTHR43598">
    <property type="entry name" value="TUNGSTEN-CONTAINING FORMYLMETHANOFURAN DEHYDROGENASE 2 SUBUNIT B"/>
    <property type="match status" value="1"/>
</dbReference>
<keyword evidence="11" id="KW-1185">Reference proteome</keyword>
<evidence type="ECO:0000259" key="9">
    <source>
        <dbReference type="Pfam" id="PF01568"/>
    </source>
</evidence>
<dbReference type="SUPFAM" id="SSF53706">
    <property type="entry name" value="Formate dehydrogenase/DMSO reductase, domains 1-3"/>
    <property type="match status" value="1"/>
</dbReference>